<dbReference type="EMBL" id="QLMC01000004">
    <property type="protein sequence ID" value="RAJ95710.1"/>
    <property type="molecule type" value="Genomic_DNA"/>
</dbReference>
<protein>
    <submittedName>
        <fullName evidence="2">Uncharacterized protein DUF983</fullName>
    </submittedName>
</protein>
<feature type="transmembrane region" description="Helical" evidence="1">
    <location>
        <begin position="60"/>
        <end position="81"/>
    </location>
</feature>
<evidence type="ECO:0000313" key="2">
    <source>
        <dbReference type="EMBL" id="RAJ95710.1"/>
    </source>
</evidence>
<sequence>MLKDNRLYSVVFNKCPRCHQGDFFITKSAYSWHFDEMHEKCPHCGEVLIPEPGFYWGSMFVSYAFYTIYTLITFFVAVKWLNVDLDYYLMGLMPTLVLLTPYFFRLARRSWLTFFIAYDPQKKQHTDNKPLNVPA</sequence>
<dbReference type="RefSeq" id="WP_111629506.1">
    <property type="nucleotide sequence ID" value="NZ_QLMC01000004.1"/>
</dbReference>
<evidence type="ECO:0000313" key="3">
    <source>
        <dbReference type="Proteomes" id="UP000248790"/>
    </source>
</evidence>
<comment type="caution">
    <text evidence="2">The sequence shown here is derived from an EMBL/GenBank/DDBJ whole genome shotgun (WGS) entry which is preliminary data.</text>
</comment>
<dbReference type="Proteomes" id="UP000248790">
    <property type="component" value="Unassembled WGS sequence"/>
</dbReference>
<dbReference type="InterPro" id="IPR009325">
    <property type="entry name" value="DUF983"/>
</dbReference>
<name>A0A327WTJ1_LARAB</name>
<proteinExistence type="predicted"/>
<keyword evidence="1" id="KW-0812">Transmembrane</keyword>
<dbReference type="Pfam" id="PF06170">
    <property type="entry name" value="DUF983"/>
    <property type="match status" value="1"/>
</dbReference>
<reference evidence="2 3" key="1">
    <citation type="submission" date="2018-06" db="EMBL/GenBank/DDBJ databases">
        <title>Genomic Encyclopedia of Archaeal and Bacterial Type Strains, Phase II (KMG-II): from individual species to whole genera.</title>
        <authorList>
            <person name="Goeker M."/>
        </authorList>
    </citation>
    <scope>NUCLEOTIDE SEQUENCE [LARGE SCALE GENOMIC DNA]</scope>
    <source>
        <strain evidence="2 3">DSM 21851</strain>
    </source>
</reference>
<keyword evidence="1" id="KW-0472">Membrane</keyword>
<evidence type="ECO:0000256" key="1">
    <source>
        <dbReference type="SAM" id="Phobius"/>
    </source>
</evidence>
<keyword evidence="1" id="KW-1133">Transmembrane helix</keyword>
<accession>A0A327WTJ1</accession>
<dbReference type="OrthoDB" id="9790326at2"/>
<dbReference type="AlphaFoldDB" id="A0A327WTJ1"/>
<organism evidence="2 3">
    <name type="scientific">Larkinella arboricola</name>
    <dbReference type="NCBI Taxonomy" id="643671"/>
    <lineage>
        <taxon>Bacteria</taxon>
        <taxon>Pseudomonadati</taxon>
        <taxon>Bacteroidota</taxon>
        <taxon>Cytophagia</taxon>
        <taxon>Cytophagales</taxon>
        <taxon>Spirosomataceae</taxon>
        <taxon>Larkinella</taxon>
    </lineage>
</organism>
<gene>
    <name evidence="2" type="ORF">LX87_03458</name>
</gene>
<feature type="transmembrane region" description="Helical" evidence="1">
    <location>
        <begin position="87"/>
        <end position="104"/>
    </location>
</feature>
<keyword evidence="3" id="KW-1185">Reference proteome</keyword>